<dbReference type="InterPro" id="IPR001851">
    <property type="entry name" value="ABC_transp_permease"/>
</dbReference>
<dbReference type="EMBL" id="CP066786">
    <property type="protein sequence ID" value="QQM30084.1"/>
    <property type="molecule type" value="Genomic_DNA"/>
</dbReference>
<evidence type="ECO:0000256" key="6">
    <source>
        <dbReference type="SAM" id="Phobius"/>
    </source>
</evidence>
<keyword evidence="3 6" id="KW-0812">Transmembrane</keyword>
<evidence type="ECO:0000313" key="8">
    <source>
        <dbReference type="Proteomes" id="UP000596083"/>
    </source>
</evidence>
<evidence type="ECO:0000256" key="1">
    <source>
        <dbReference type="ARBA" id="ARBA00004651"/>
    </source>
</evidence>
<evidence type="ECO:0000256" key="2">
    <source>
        <dbReference type="ARBA" id="ARBA00022475"/>
    </source>
</evidence>
<accession>A0A7T7HJ07</accession>
<dbReference type="RefSeq" id="WP_200335218.1">
    <property type="nucleotide sequence ID" value="NZ_CP066786.1"/>
</dbReference>
<keyword evidence="5 6" id="KW-0472">Membrane</keyword>
<feature type="transmembrane region" description="Helical" evidence="6">
    <location>
        <begin position="103"/>
        <end position="124"/>
    </location>
</feature>
<dbReference type="PANTHER" id="PTHR32196:SF69">
    <property type="entry name" value="BRANCHED-CHAIN AMINO ACID TRANSPORT SYSTEM, PERMEASE PROTEIN"/>
    <property type="match status" value="1"/>
</dbReference>
<comment type="subcellular location">
    <subcellularLocation>
        <location evidence="1">Cell membrane</location>
        <topology evidence="1">Multi-pass membrane protein</topology>
    </subcellularLocation>
</comment>
<dbReference type="GO" id="GO:0005886">
    <property type="term" value="C:plasma membrane"/>
    <property type="evidence" value="ECO:0007669"/>
    <property type="project" value="UniProtKB-SubCell"/>
</dbReference>
<name>A0A7T7HJ07_9HYPH</name>
<proteinExistence type="predicted"/>
<feature type="transmembrane region" description="Helical" evidence="6">
    <location>
        <begin position="131"/>
        <end position="149"/>
    </location>
</feature>
<organism evidence="7 8">
    <name type="scientific">Martelella lutilitoris</name>
    <dbReference type="NCBI Taxonomy" id="2583532"/>
    <lineage>
        <taxon>Bacteria</taxon>
        <taxon>Pseudomonadati</taxon>
        <taxon>Pseudomonadota</taxon>
        <taxon>Alphaproteobacteria</taxon>
        <taxon>Hyphomicrobiales</taxon>
        <taxon>Aurantimonadaceae</taxon>
        <taxon>Martelella</taxon>
    </lineage>
</organism>
<feature type="transmembrane region" description="Helical" evidence="6">
    <location>
        <begin position="79"/>
        <end position="97"/>
    </location>
</feature>
<gene>
    <name evidence="7" type="ORF">JET14_17625</name>
</gene>
<keyword evidence="4 6" id="KW-1133">Transmembrane helix</keyword>
<feature type="transmembrane region" description="Helical" evidence="6">
    <location>
        <begin position="12"/>
        <end position="35"/>
    </location>
</feature>
<evidence type="ECO:0000313" key="7">
    <source>
        <dbReference type="EMBL" id="QQM30084.1"/>
    </source>
</evidence>
<evidence type="ECO:0000256" key="5">
    <source>
        <dbReference type="ARBA" id="ARBA00023136"/>
    </source>
</evidence>
<dbReference type="Pfam" id="PF02653">
    <property type="entry name" value="BPD_transp_2"/>
    <property type="match status" value="1"/>
</dbReference>
<evidence type="ECO:0000256" key="4">
    <source>
        <dbReference type="ARBA" id="ARBA00022989"/>
    </source>
</evidence>
<protein>
    <submittedName>
        <fullName evidence="7">ABC transporter permease</fullName>
    </submittedName>
</protein>
<feature type="transmembrane region" description="Helical" evidence="6">
    <location>
        <begin position="220"/>
        <end position="241"/>
    </location>
</feature>
<reference evidence="7 8" key="1">
    <citation type="submission" date="2020-12" db="EMBL/GenBank/DDBJ databases">
        <authorList>
            <person name="Zheng R.K."/>
            <person name="Sun C.M."/>
        </authorList>
    </citation>
    <scope>NUCLEOTIDE SEQUENCE [LARGE SCALE GENOMIC DNA]</scope>
    <source>
        <strain evidence="7 8">ZRK001</strain>
    </source>
</reference>
<feature type="transmembrane region" description="Helical" evidence="6">
    <location>
        <begin position="47"/>
        <end position="67"/>
    </location>
</feature>
<keyword evidence="2" id="KW-1003">Cell membrane</keyword>
<evidence type="ECO:0000256" key="3">
    <source>
        <dbReference type="ARBA" id="ARBA00022692"/>
    </source>
</evidence>
<sequence length="325" mass="34142">MLSRSIARHRLMAELVGFLPLIIFLALLTYVGLNAPNFMTLFNLKLVLMQSLPVVLLVTGLSAVVMAGGDDVVSGGIDLSIPATAVLCAGITAVLLASGLSLFVASLAALAAALAAGAVNAVLITRLRMTPLLTTLAMFVALVGINNMVTSRRRINLTDGHIGLLREDFVFGIPLGIVIVALVVLVAYHLLHRTRWGLNLQAAGGSRDAAEISGLKVDRLVAQSYLLAAFMGFLTGFFVLARGNGYSPGVENNLMLEMVLANFLGAAFSPRRVVTMWGAVLGAVLVAAISIGLKTIGVNVFWTDLVKGALILVVVALSAISQRVQ</sequence>
<feature type="transmembrane region" description="Helical" evidence="6">
    <location>
        <begin position="169"/>
        <end position="191"/>
    </location>
</feature>
<feature type="transmembrane region" description="Helical" evidence="6">
    <location>
        <begin position="276"/>
        <end position="293"/>
    </location>
</feature>
<dbReference type="Proteomes" id="UP000596083">
    <property type="component" value="Chromosome"/>
</dbReference>
<dbReference type="KEGG" id="mlut:JET14_17625"/>
<dbReference type="GO" id="GO:0022857">
    <property type="term" value="F:transmembrane transporter activity"/>
    <property type="evidence" value="ECO:0007669"/>
    <property type="project" value="InterPro"/>
</dbReference>
<dbReference type="PANTHER" id="PTHR32196">
    <property type="entry name" value="ABC TRANSPORTER PERMEASE PROTEIN YPHD-RELATED-RELATED"/>
    <property type="match status" value="1"/>
</dbReference>
<dbReference type="AlphaFoldDB" id="A0A7T7HJ07"/>
<feature type="transmembrane region" description="Helical" evidence="6">
    <location>
        <begin position="299"/>
        <end position="320"/>
    </location>
</feature>